<feature type="transmembrane region" description="Helical" evidence="2">
    <location>
        <begin position="333"/>
        <end position="351"/>
    </location>
</feature>
<feature type="transmembrane region" description="Helical" evidence="2">
    <location>
        <begin position="293"/>
        <end position="313"/>
    </location>
</feature>
<protein>
    <recommendedName>
        <fullName evidence="3">DUF6594 domain-containing protein</fullName>
    </recommendedName>
</protein>
<evidence type="ECO:0000313" key="5">
    <source>
        <dbReference type="Proteomes" id="UP000664203"/>
    </source>
</evidence>
<dbReference type="EMBL" id="CAJPDR010000016">
    <property type="protein sequence ID" value="CAF9906370.1"/>
    <property type="molecule type" value="Genomic_DNA"/>
</dbReference>
<evidence type="ECO:0000313" key="4">
    <source>
        <dbReference type="EMBL" id="CAF9906370.1"/>
    </source>
</evidence>
<feature type="transmembrane region" description="Helical" evidence="2">
    <location>
        <begin position="358"/>
        <end position="376"/>
    </location>
</feature>
<dbReference type="InterPro" id="IPR046529">
    <property type="entry name" value="DUF6594"/>
</dbReference>
<name>A0A8H3I3X6_9LECA</name>
<accession>A0A8H3I3X6</accession>
<proteinExistence type="predicted"/>
<organism evidence="4 5">
    <name type="scientific">Alectoria fallacina</name>
    <dbReference type="NCBI Taxonomy" id="1903189"/>
    <lineage>
        <taxon>Eukaryota</taxon>
        <taxon>Fungi</taxon>
        <taxon>Dikarya</taxon>
        <taxon>Ascomycota</taxon>
        <taxon>Pezizomycotina</taxon>
        <taxon>Lecanoromycetes</taxon>
        <taxon>OSLEUM clade</taxon>
        <taxon>Lecanoromycetidae</taxon>
        <taxon>Lecanorales</taxon>
        <taxon>Lecanorineae</taxon>
        <taxon>Parmeliaceae</taxon>
        <taxon>Alectoria</taxon>
    </lineage>
</organism>
<gene>
    <name evidence="4" type="ORF">ALECFALPRED_002214</name>
</gene>
<dbReference type="AlphaFoldDB" id="A0A8H3I3X6"/>
<reference evidence="4" key="1">
    <citation type="submission" date="2021-03" db="EMBL/GenBank/DDBJ databases">
        <authorList>
            <person name="Tagirdzhanova G."/>
        </authorList>
    </citation>
    <scope>NUCLEOTIDE SEQUENCE</scope>
</reference>
<feature type="domain" description="DUF6594" evidence="3">
    <location>
        <begin position="102"/>
        <end position="370"/>
    </location>
</feature>
<keyword evidence="2" id="KW-0812">Transmembrane</keyword>
<dbReference type="PANTHER" id="PTHR34502:SF3">
    <property type="entry name" value="DUF6594 DOMAIN-CONTAINING PROTEIN"/>
    <property type="match status" value="1"/>
</dbReference>
<evidence type="ECO:0000256" key="2">
    <source>
        <dbReference type="SAM" id="Phobius"/>
    </source>
</evidence>
<dbReference type="Pfam" id="PF20237">
    <property type="entry name" value="DUF6594"/>
    <property type="match status" value="1"/>
</dbReference>
<keyword evidence="2" id="KW-1133">Transmembrane helix</keyword>
<sequence>MTEIRADDTTDAQPSADGEDIADQNVALPVDQPDSVTSPTKSCAGLSNPFEEHSFTDDGYVSDARRSTIGRLKKALHLTPSEEPDFRIEQIINSLDDYDSGYGKVAAIGDLDGDFLVFRKFGWLHNYALLYLQDELVQQQDEIEAFDRWESKKGDATKLVSRRKDHAFRESRRKELVGKLNVKLAQYDELLLRIQKIQAIKRPTKRSQSNLSNLISNTQSLVSDESDWIRCGPDLAALGRGSEHGWLNTFLEDILNKISMRLTMACRIFRSHEQRLKTGNEDLQLLSNERLDIFLHSVLTIIATVLLLAPVFALFRLQPTTQAEFRSKSNYQILTVFVFTIIFSASCSIFTKAKRQEIFTATAAYCAVLVVFLGNTSNVMMSQVSS</sequence>
<comment type="caution">
    <text evidence="4">The sequence shown here is derived from an EMBL/GenBank/DDBJ whole genome shotgun (WGS) entry which is preliminary data.</text>
</comment>
<dbReference type="Proteomes" id="UP000664203">
    <property type="component" value="Unassembled WGS sequence"/>
</dbReference>
<evidence type="ECO:0000259" key="3">
    <source>
        <dbReference type="Pfam" id="PF20237"/>
    </source>
</evidence>
<evidence type="ECO:0000256" key="1">
    <source>
        <dbReference type="SAM" id="MobiDB-lite"/>
    </source>
</evidence>
<keyword evidence="2" id="KW-0472">Membrane</keyword>
<dbReference type="PANTHER" id="PTHR34502">
    <property type="entry name" value="DUF6594 DOMAIN-CONTAINING PROTEIN-RELATED"/>
    <property type="match status" value="1"/>
</dbReference>
<feature type="region of interest" description="Disordered" evidence="1">
    <location>
        <begin position="30"/>
        <end position="49"/>
    </location>
</feature>
<dbReference type="OrthoDB" id="3533814at2759"/>
<feature type="region of interest" description="Disordered" evidence="1">
    <location>
        <begin position="1"/>
        <end position="23"/>
    </location>
</feature>
<keyword evidence="5" id="KW-1185">Reference proteome</keyword>